<dbReference type="Proteomes" id="UP000430345">
    <property type="component" value="Unassembled WGS sequence"/>
</dbReference>
<dbReference type="RefSeq" id="WP_152886876.1">
    <property type="nucleotide sequence ID" value="NZ_WHJC01000004.1"/>
</dbReference>
<dbReference type="OrthoDB" id="2639622at2"/>
<accession>A0A6I1MHW1</accession>
<gene>
    <name evidence="1" type="ORF">GBZ86_00945</name>
</gene>
<evidence type="ECO:0000313" key="2">
    <source>
        <dbReference type="Proteomes" id="UP000430345"/>
    </source>
</evidence>
<dbReference type="AlphaFoldDB" id="A0A6I1MHW1"/>
<name>A0A6I1MHW1_9CLOT</name>
<sequence>MIIGIPCSGKSYYCKDKYNNSNAIIILTDEIRKEITGHMNMKRIVIIWCLILLKVELINF</sequence>
<reference evidence="1 2" key="1">
    <citation type="submission" date="2019-10" db="EMBL/GenBank/DDBJ databases">
        <title>The Genome Sequence of Clostridium tarantellae Isolated from Fish Brain.</title>
        <authorList>
            <person name="Bano L."/>
            <person name="Kiel M."/>
            <person name="Sales G."/>
            <person name="Doxey A.C."/>
            <person name="Mansfield M.J."/>
            <person name="Schiavone M."/>
            <person name="Rossetto O."/>
            <person name="Pirazzini M."/>
            <person name="Dobrindt U."/>
            <person name="Montecucco C."/>
        </authorList>
    </citation>
    <scope>NUCLEOTIDE SEQUENCE [LARGE SCALE GENOMIC DNA]</scope>
    <source>
        <strain evidence="1 2">DSM 3997</strain>
    </source>
</reference>
<dbReference type="EMBL" id="WHJC01000004">
    <property type="protein sequence ID" value="MPQ42333.1"/>
    <property type="molecule type" value="Genomic_DNA"/>
</dbReference>
<evidence type="ECO:0000313" key="1">
    <source>
        <dbReference type="EMBL" id="MPQ42333.1"/>
    </source>
</evidence>
<protein>
    <submittedName>
        <fullName evidence="1">Uncharacterized protein</fullName>
    </submittedName>
</protein>
<organism evidence="1 2">
    <name type="scientific">Clostridium tarantellae</name>
    <dbReference type="NCBI Taxonomy" id="39493"/>
    <lineage>
        <taxon>Bacteria</taxon>
        <taxon>Bacillati</taxon>
        <taxon>Bacillota</taxon>
        <taxon>Clostridia</taxon>
        <taxon>Eubacteriales</taxon>
        <taxon>Clostridiaceae</taxon>
        <taxon>Clostridium</taxon>
    </lineage>
</organism>
<dbReference type="Gene3D" id="3.40.50.300">
    <property type="entry name" value="P-loop containing nucleotide triphosphate hydrolases"/>
    <property type="match status" value="1"/>
</dbReference>
<proteinExistence type="predicted"/>
<dbReference type="InterPro" id="IPR027417">
    <property type="entry name" value="P-loop_NTPase"/>
</dbReference>
<keyword evidence="2" id="KW-1185">Reference proteome</keyword>
<comment type="caution">
    <text evidence="1">The sequence shown here is derived from an EMBL/GenBank/DDBJ whole genome shotgun (WGS) entry which is preliminary data.</text>
</comment>